<feature type="compositionally biased region" description="Basic residues" evidence="1">
    <location>
        <begin position="1"/>
        <end position="19"/>
    </location>
</feature>
<evidence type="ECO:0000313" key="2">
    <source>
        <dbReference type="EMBL" id="KAH0566973.1"/>
    </source>
</evidence>
<keyword evidence="3" id="KW-1185">Reference proteome</keyword>
<gene>
    <name evidence="2" type="ORF">KQX54_005811</name>
</gene>
<evidence type="ECO:0000313" key="3">
    <source>
        <dbReference type="Proteomes" id="UP000826195"/>
    </source>
</evidence>
<reference evidence="2 3" key="1">
    <citation type="journal article" date="2021" name="J. Hered.">
        <title>A chromosome-level genome assembly of the parasitoid wasp, Cotesia glomerata (Hymenoptera: Braconidae).</title>
        <authorList>
            <person name="Pinto B.J."/>
            <person name="Weis J.J."/>
            <person name="Gamble T."/>
            <person name="Ode P.J."/>
            <person name="Paul R."/>
            <person name="Zaspel J.M."/>
        </authorList>
    </citation>
    <scope>NUCLEOTIDE SEQUENCE [LARGE SCALE GENOMIC DNA]</scope>
    <source>
        <strain evidence="2">CgM1</strain>
    </source>
</reference>
<dbReference type="AlphaFoldDB" id="A0AAV7IQD8"/>
<feature type="region of interest" description="Disordered" evidence="1">
    <location>
        <begin position="1"/>
        <end position="25"/>
    </location>
</feature>
<protein>
    <submittedName>
        <fullName evidence="2">Uncharacterized protein</fullName>
    </submittedName>
</protein>
<dbReference type="EMBL" id="JAHXZJ010000001">
    <property type="protein sequence ID" value="KAH0566973.1"/>
    <property type="molecule type" value="Genomic_DNA"/>
</dbReference>
<sequence>MKPRVIGRSNTKSRQHSKYNRGSVTPLDDHSCLNVPSSSHDTVIRSDLCLKGLEGKDLLRYIDEKSTRYSAREKQDHTVGIPMMFSFCSLDRSSANCIRAGSLVENTSRRMQTSSIARMS</sequence>
<name>A0AAV7IQD8_COTGL</name>
<organism evidence="2 3">
    <name type="scientific">Cotesia glomerata</name>
    <name type="common">Lepidopteran parasitic wasp</name>
    <name type="synonym">Apanteles glomeratus</name>
    <dbReference type="NCBI Taxonomy" id="32391"/>
    <lineage>
        <taxon>Eukaryota</taxon>
        <taxon>Metazoa</taxon>
        <taxon>Ecdysozoa</taxon>
        <taxon>Arthropoda</taxon>
        <taxon>Hexapoda</taxon>
        <taxon>Insecta</taxon>
        <taxon>Pterygota</taxon>
        <taxon>Neoptera</taxon>
        <taxon>Endopterygota</taxon>
        <taxon>Hymenoptera</taxon>
        <taxon>Apocrita</taxon>
        <taxon>Ichneumonoidea</taxon>
        <taxon>Braconidae</taxon>
        <taxon>Microgastrinae</taxon>
        <taxon>Cotesia</taxon>
    </lineage>
</organism>
<comment type="caution">
    <text evidence="2">The sequence shown here is derived from an EMBL/GenBank/DDBJ whole genome shotgun (WGS) entry which is preliminary data.</text>
</comment>
<dbReference type="Proteomes" id="UP000826195">
    <property type="component" value="Unassembled WGS sequence"/>
</dbReference>
<evidence type="ECO:0000256" key="1">
    <source>
        <dbReference type="SAM" id="MobiDB-lite"/>
    </source>
</evidence>
<accession>A0AAV7IQD8</accession>
<proteinExistence type="predicted"/>